<dbReference type="Proteomes" id="UP001214629">
    <property type="component" value="Chromosome"/>
</dbReference>
<organism evidence="1 2">
    <name type="scientific">Spiroplasma citri</name>
    <dbReference type="NCBI Taxonomy" id="2133"/>
    <lineage>
        <taxon>Bacteria</taxon>
        <taxon>Bacillati</taxon>
        <taxon>Mycoplasmatota</taxon>
        <taxon>Mollicutes</taxon>
        <taxon>Entomoplasmatales</taxon>
        <taxon>Spiroplasmataceae</taxon>
        <taxon>Spiroplasma</taxon>
    </lineage>
</organism>
<evidence type="ECO:0000313" key="1">
    <source>
        <dbReference type="EMBL" id="WFG96512.1"/>
    </source>
</evidence>
<gene>
    <name evidence="1" type="ORF">M0C40_00400</name>
</gene>
<reference evidence="1 2" key="1">
    <citation type="submission" date="2022-04" db="EMBL/GenBank/DDBJ databases">
        <title>Whole genome of Spiroplasma citri.</title>
        <authorList>
            <person name="Khanchezar A."/>
            <person name="Izadpanah K."/>
            <person name="Taghavi M."/>
            <person name="Ghorbani A."/>
            <person name="Beven L."/>
        </authorList>
    </citation>
    <scope>NUCLEOTIDE SEQUENCE [LARGE SCALE GENOMIC DNA]</scope>
    <source>
        <strain evidence="1 2">D4</strain>
    </source>
</reference>
<dbReference type="RefSeq" id="WP_277938819.1">
    <property type="nucleotide sequence ID" value="NZ_CP096246.1"/>
</dbReference>
<dbReference type="EMBL" id="CP096246">
    <property type="protein sequence ID" value="WFG96512.1"/>
    <property type="molecule type" value="Genomic_DNA"/>
</dbReference>
<protein>
    <submittedName>
        <fullName evidence="1">Uncharacterized protein</fullName>
    </submittedName>
</protein>
<evidence type="ECO:0000313" key="2">
    <source>
        <dbReference type="Proteomes" id="UP001214629"/>
    </source>
</evidence>
<dbReference type="AlphaFoldDB" id="A0AAX3SYX9"/>
<keyword evidence="2" id="KW-1185">Reference proteome</keyword>
<accession>A0AAX3SYX9</accession>
<sequence>MNRWQIKDYLDWVYKNNMNFDFYFWEKTNPMPTNNFILQDKEYCMIIYSKKHQIPNYQNNYENKKNNI</sequence>
<proteinExistence type="predicted"/>
<name>A0AAX3SYX9_SPICI</name>